<keyword evidence="2" id="KW-1185">Reference proteome</keyword>
<evidence type="ECO:0000313" key="2">
    <source>
        <dbReference type="Proteomes" id="UP000638043"/>
    </source>
</evidence>
<dbReference type="EMBL" id="BMMQ01000012">
    <property type="protein sequence ID" value="GGO67161.1"/>
    <property type="molecule type" value="Genomic_DNA"/>
</dbReference>
<proteinExistence type="predicted"/>
<dbReference type="Gene3D" id="3.20.20.140">
    <property type="entry name" value="Metal-dependent hydrolases"/>
    <property type="match status" value="1"/>
</dbReference>
<dbReference type="InterPro" id="IPR032466">
    <property type="entry name" value="Metal_Hydrolase"/>
</dbReference>
<sequence>MPTGPVLDSHVHVWDPAILDYAWLSGDLDRRDGPAEFAADDGGESVDRVFVQADCAPEQSLAEADWVTTLAEEARIVGIVAAAPLEAGASVVSDVRALAERGLVIGVRRLLQGESRASR</sequence>
<dbReference type="PANTHER" id="PTHR43569">
    <property type="entry name" value="AMIDOHYDROLASE"/>
    <property type="match status" value="1"/>
</dbReference>
<organism evidence="1 2">
    <name type="scientific">Microbacterium nanhaiense</name>
    <dbReference type="NCBI Taxonomy" id="1301026"/>
    <lineage>
        <taxon>Bacteria</taxon>
        <taxon>Bacillati</taxon>
        <taxon>Actinomycetota</taxon>
        <taxon>Actinomycetes</taxon>
        <taxon>Micrococcales</taxon>
        <taxon>Microbacteriaceae</taxon>
        <taxon>Microbacterium</taxon>
    </lineage>
</organism>
<protein>
    <recommendedName>
        <fullName evidence="3">Amidohydrolase</fullName>
    </recommendedName>
</protein>
<reference evidence="2" key="1">
    <citation type="journal article" date="2019" name="Int. J. Syst. Evol. Microbiol.">
        <title>The Global Catalogue of Microorganisms (GCM) 10K type strain sequencing project: providing services to taxonomists for standard genome sequencing and annotation.</title>
        <authorList>
            <consortium name="The Broad Institute Genomics Platform"/>
            <consortium name="The Broad Institute Genome Sequencing Center for Infectious Disease"/>
            <person name="Wu L."/>
            <person name="Ma J."/>
        </authorList>
    </citation>
    <scope>NUCLEOTIDE SEQUENCE [LARGE SCALE GENOMIC DNA]</scope>
    <source>
        <strain evidence="2">CGMCC 4.7181</strain>
    </source>
</reference>
<name>A0ABQ2N3I7_9MICO</name>
<accession>A0ABQ2N3I7</accession>
<evidence type="ECO:0008006" key="3">
    <source>
        <dbReference type="Google" id="ProtNLM"/>
    </source>
</evidence>
<evidence type="ECO:0000313" key="1">
    <source>
        <dbReference type="EMBL" id="GGO67161.1"/>
    </source>
</evidence>
<dbReference type="Proteomes" id="UP000638043">
    <property type="component" value="Unassembled WGS sequence"/>
</dbReference>
<comment type="caution">
    <text evidence="1">The sequence shown here is derived from an EMBL/GenBank/DDBJ whole genome shotgun (WGS) entry which is preliminary data.</text>
</comment>
<dbReference type="SUPFAM" id="SSF51556">
    <property type="entry name" value="Metallo-dependent hydrolases"/>
    <property type="match status" value="1"/>
</dbReference>
<dbReference type="PANTHER" id="PTHR43569:SF2">
    <property type="entry name" value="AMIDOHYDROLASE-RELATED DOMAIN-CONTAINING PROTEIN"/>
    <property type="match status" value="1"/>
</dbReference>
<gene>
    <name evidence="1" type="ORF">GCM10010910_28310</name>
</gene>
<dbReference type="InterPro" id="IPR052350">
    <property type="entry name" value="Metallo-dep_Lactonases"/>
</dbReference>